<feature type="region of interest" description="Disordered" evidence="1">
    <location>
        <begin position="292"/>
        <end position="361"/>
    </location>
</feature>
<dbReference type="InterPro" id="IPR013230">
    <property type="entry name" value="Peptidase_M15A_C"/>
</dbReference>
<dbReference type="InterPro" id="IPR004360">
    <property type="entry name" value="Glyas_Fos-R_dOase_dom"/>
</dbReference>
<dbReference type="EMBL" id="CAUJNA010002223">
    <property type="protein sequence ID" value="CAJ1391761.1"/>
    <property type="molecule type" value="Genomic_DNA"/>
</dbReference>
<evidence type="ECO:0000256" key="1">
    <source>
        <dbReference type="SAM" id="MobiDB-lite"/>
    </source>
</evidence>
<protein>
    <recommendedName>
        <fullName evidence="2">VOC domain-containing protein</fullName>
    </recommendedName>
</protein>
<organism evidence="3 4">
    <name type="scientific">Effrenium voratum</name>
    <dbReference type="NCBI Taxonomy" id="2562239"/>
    <lineage>
        <taxon>Eukaryota</taxon>
        <taxon>Sar</taxon>
        <taxon>Alveolata</taxon>
        <taxon>Dinophyceae</taxon>
        <taxon>Suessiales</taxon>
        <taxon>Symbiodiniaceae</taxon>
        <taxon>Effrenium</taxon>
    </lineage>
</organism>
<comment type="caution">
    <text evidence="3">The sequence shown here is derived from an EMBL/GenBank/DDBJ whole genome shotgun (WGS) entry which is preliminary data.</text>
</comment>
<dbReference type="InterPro" id="IPR029068">
    <property type="entry name" value="Glyas_Bleomycin-R_OHBP_Dase"/>
</dbReference>
<evidence type="ECO:0000313" key="3">
    <source>
        <dbReference type="EMBL" id="CAJ1391761.1"/>
    </source>
</evidence>
<feature type="region of interest" description="Disordered" evidence="1">
    <location>
        <begin position="254"/>
        <end position="278"/>
    </location>
</feature>
<dbReference type="PROSITE" id="PS51819">
    <property type="entry name" value="VOC"/>
    <property type="match status" value="1"/>
</dbReference>
<dbReference type="SUPFAM" id="SSF55166">
    <property type="entry name" value="Hedgehog/DD-peptidase"/>
    <property type="match status" value="1"/>
</dbReference>
<dbReference type="PANTHER" id="PTHR10374">
    <property type="entry name" value="LACTOYLGLUTATHIONE LYASE GLYOXALASE I"/>
    <property type="match status" value="1"/>
</dbReference>
<dbReference type="AlphaFoldDB" id="A0AA36IPT8"/>
<dbReference type="Pfam" id="PF08291">
    <property type="entry name" value="Peptidase_M15_3"/>
    <property type="match status" value="1"/>
</dbReference>
<reference evidence="3" key="1">
    <citation type="submission" date="2023-08" db="EMBL/GenBank/DDBJ databases">
        <authorList>
            <person name="Chen Y."/>
            <person name="Shah S."/>
            <person name="Dougan E. K."/>
            <person name="Thang M."/>
            <person name="Chan C."/>
        </authorList>
    </citation>
    <scope>NUCLEOTIDE SEQUENCE</scope>
</reference>
<dbReference type="InterPro" id="IPR037523">
    <property type="entry name" value="VOC_core"/>
</dbReference>
<feature type="region of interest" description="Disordered" evidence="1">
    <location>
        <begin position="218"/>
        <end position="240"/>
    </location>
</feature>
<keyword evidence="4" id="KW-1185">Reference proteome</keyword>
<name>A0AA36IPT8_9DINO</name>
<dbReference type="Pfam" id="PF00903">
    <property type="entry name" value="Glyoxalase"/>
    <property type="match status" value="1"/>
</dbReference>
<proteinExistence type="predicted"/>
<dbReference type="Gene3D" id="3.10.180.10">
    <property type="entry name" value="2,3-Dihydroxybiphenyl 1,2-Dioxygenase, domain 1"/>
    <property type="match status" value="1"/>
</dbReference>
<dbReference type="Proteomes" id="UP001178507">
    <property type="component" value="Unassembled WGS sequence"/>
</dbReference>
<dbReference type="SUPFAM" id="SSF54593">
    <property type="entry name" value="Glyoxalase/Bleomycin resistance protein/Dihydroxybiphenyl dioxygenase"/>
    <property type="match status" value="1"/>
</dbReference>
<feature type="compositionally biased region" description="Low complexity" evidence="1">
    <location>
        <begin position="254"/>
        <end position="277"/>
    </location>
</feature>
<dbReference type="Gene3D" id="3.30.1380.10">
    <property type="match status" value="1"/>
</dbReference>
<accession>A0AA36IPT8</accession>
<dbReference type="InterPro" id="IPR009045">
    <property type="entry name" value="Zn_M74/Hedgehog-like"/>
</dbReference>
<gene>
    <name evidence="3" type="ORF">EVOR1521_LOCUS17025</name>
</gene>
<feature type="domain" description="VOC" evidence="2">
    <location>
        <begin position="2"/>
        <end position="127"/>
    </location>
</feature>
<dbReference type="PANTHER" id="PTHR10374:SF30">
    <property type="entry name" value="LACTOYLGLUTATHIONE LYASE"/>
    <property type="match status" value="1"/>
</dbReference>
<evidence type="ECO:0000259" key="2">
    <source>
        <dbReference type="PROSITE" id="PS51819"/>
    </source>
</evidence>
<sequence>MRYLHTMVRVRDIDESLAFYCDKLGLEEVRRHESEKGRYTLIFLCAPEDKEAALANKAPLIELTYNWDPEDYQGGRNFGHLAYLVDDIYATCQRLADNGVTINRPPRDGHMAFVRSPDGISIELLQKGDALAPKEPWASMENTGSRAPGGLAIVTAALLVSACTTSSLDTVATGLGPAPGVDTGTMMALSDGEALPAPDVRPAAPIGETAPVADSASVAFAGPTPTEPAPLQAAAAEPTSIAEAPAQSVIAAEAAEAATPGSAPAPSAESPAPAAPATDDVATQRILAASNAPTANGTEPVEPEPQVATAPPPAIAAPAAATGNRPGFLNALFGSRRDTQGRPRPLVATASSQSAPSPVIEQPAAPQPVIARASASGSTAALPGFSRERALGINQGAVTPDAPVQLASAAGLARLAPNGLRTQHSGVDVACLKPALVRLLKRVEQRYGRPVVVTSGYRSPQRNRRARGAKNSLHMYCAAADIQVEGVSKWDLAAYLRSVPGRGGVGTYCHTKSVHIDIGPQRDWNWRCRRRS</sequence>
<feature type="compositionally biased region" description="Low complexity" evidence="1">
    <location>
        <begin position="229"/>
        <end position="240"/>
    </location>
</feature>
<evidence type="ECO:0000313" key="4">
    <source>
        <dbReference type="Proteomes" id="UP001178507"/>
    </source>
</evidence>